<dbReference type="EMBL" id="QGKY02001925">
    <property type="protein sequence ID" value="KAF2547407.1"/>
    <property type="molecule type" value="Genomic_DNA"/>
</dbReference>
<evidence type="ECO:0000313" key="1">
    <source>
        <dbReference type="EMBL" id="KAF2547407.1"/>
    </source>
</evidence>
<comment type="caution">
    <text evidence="1">The sequence shown here is derived from an EMBL/GenBank/DDBJ whole genome shotgun (WGS) entry which is preliminary data.</text>
</comment>
<name>A0A8S9GT83_BRACR</name>
<protein>
    <submittedName>
        <fullName evidence="1">Uncharacterized protein</fullName>
    </submittedName>
</protein>
<reference evidence="1" key="1">
    <citation type="submission" date="2019-12" db="EMBL/GenBank/DDBJ databases">
        <title>Genome sequencing and annotation of Brassica cretica.</title>
        <authorList>
            <person name="Studholme D.J."/>
            <person name="Sarris P.F."/>
        </authorList>
    </citation>
    <scope>NUCLEOTIDE SEQUENCE</scope>
    <source>
        <strain evidence="1">PFS-102/07</strain>
        <tissue evidence="1">Leaf</tissue>
    </source>
</reference>
<sequence length="53" mass="5961">MQDRRAKGLCMFCYEVYTPDDDQTDMVAAAPDDKDHTAPVISVNAAPEKILRF</sequence>
<gene>
    <name evidence="1" type="ORF">F2Q70_00021312</name>
</gene>
<proteinExistence type="predicted"/>
<organism evidence="1">
    <name type="scientific">Brassica cretica</name>
    <name type="common">Mustard</name>
    <dbReference type="NCBI Taxonomy" id="69181"/>
    <lineage>
        <taxon>Eukaryota</taxon>
        <taxon>Viridiplantae</taxon>
        <taxon>Streptophyta</taxon>
        <taxon>Embryophyta</taxon>
        <taxon>Tracheophyta</taxon>
        <taxon>Spermatophyta</taxon>
        <taxon>Magnoliopsida</taxon>
        <taxon>eudicotyledons</taxon>
        <taxon>Gunneridae</taxon>
        <taxon>Pentapetalae</taxon>
        <taxon>rosids</taxon>
        <taxon>malvids</taxon>
        <taxon>Brassicales</taxon>
        <taxon>Brassicaceae</taxon>
        <taxon>Brassiceae</taxon>
        <taxon>Brassica</taxon>
    </lineage>
</organism>
<accession>A0A8S9GT83</accession>
<dbReference type="AlphaFoldDB" id="A0A8S9GT83"/>